<feature type="domain" description="AB hydrolase-1" evidence="5">
    <location>
        <begin position="55"/>
        <end position="298"/>
    </location>
</feature>
<dbReference type="AlphaFoldDB" id="A0A917B8I5"/>
<keyword evidence="7" id="KW-1185">Reference proteome</keyword>
<dbReference type="InterPro" id="IPR020845">
    <property type="entry name" value="AMP-binding_CS"/>
</dbReference>
<evidence type="ECO:0000259" key="4">
    <source>
        <dbReference type="Pfam" id="PF00501"/>
    </source>
</evidence>
<dbReference type="PANTHER" id="PTHR43201:SF5">
    <property type="entry name" value="MEDIUM-CHAIN ACYL-COA LIGASE ACSF2, MITOCHONDRIAL"/>
    <property type="match status" value="1"/>
</dbReference>
<evidence type="ECO:0000259" key="5">
    <source>
        <dbReference type="Pfam" id="PF00561"/>
    </source>
</evidence>
<dbReference type="InterPro" id="IPR000873">
    <property type="entry name" value="AMP-dep_synth/lig_dom"/>
</dbReference>
<dbReference type="PROSITE" id="PS00455">
    <property type="entry name" value="AMP_BINDING"/>
    <property type="match status" value="1"/>
</dbReference>
<reference evidence="6 7" key="1">
    <citation type="journal article" date="2014" name="Int. J. Syst. Evol. Microbiol.">
        <title>Complete genome sequence of Corynebacterium casei LMG S-19264T (=DSM 44701T), isolated from a smear-ripened cheese.</title>
        <authorList>
            <consortium name="US DOE Joint Genome Institute (JGI-PGF)"/>
            <person name="Walter F."/>
            <person name="Albersmeier A."/>
            <person name="Kalinowski J."/>
            <person name="Ruckert C."/>
        </authorList>
    </citation>
    <scope>NUCLEOTIDE SEQUENCE [LARGE SCALE GENOMIC DNA]</scope>
    <source>
        <strain evidence="6 7">CGMCC 1.12976</strain>
    </source>
</reference>
<proteinExistence type="inferred from homology"/>
<evidence type="ECO:0000313" key="7">
    <source>
        <dbReference type="Proteomes" id="UP000598775"/>
    </source>
</evidence>
<accession>A0A917B8I5</accession>
<evidence type="ECO:0000313" key="6">
    <source>
        <dbReference type="EMBL" id="GGF25293.1"/>
    </source>
</evidence>
<comment type="caution">
    <text evidence="6">The sequence shown here is derived from an EMBL/GenBank/DDBJ whole genome shotgun (WGS) entry which is preliminary data.</text>
</comment>
<gene>
    <name evidence="6" type="ORF">GCM10011399_18480</name>
</gene>
<comment type="similarity">
    <text evidence="1">Belongs to the ATP-dependent AMP-binding enzyme family.</text>
</comment>
<dbReference type="EMBL" id="BMGP01000003">
    <property type="protein sequence ID" value="GGF25293.1"/>
    <property type="molecule type" value="Genomic_DNA"/>
</dbReference>
<dbReference type="RefSeq" id="WP_188677215.1">
    <property type="nucleotide sequence ID" value="NZ_BMGP01000003.1"/>
</dbReference>
<feature type="domain" description="AMP-dependent synthetase/ligase" evidence="4">
    <location>
        <begin position="376"/>
        <end position="832"/>
    </location>
</feature>
<keyword evidence="2" id="KW-0436">Ligase</keyword>
<evidence type="ECO:0000256" key="3">
    <source>
        <dbReference type="SAM" id="MobiDB-lite"/>
    </source>
</evidence>
<dbReference type="SUPFAM" id="SSF56801">
    <property type="entry name" value="Acetyl-CoA synthetase-like"/>
    <property type="match status" value="1"/>
</dbReference>
<dbReference type="Gene3D" id="3.40.50.12780">
    <property type="entry name" value="N-terminal domain of ligase-like"/>
    <property type="match status" value="1"/>
</dbReference>
<dbReference type="InterPro" id="IPR000073">
    <property type="entry name" value="AB_hydrolase_1"/>
</dbReference>
<organism evidence="6 7">
    <name type="scientific">Subtercola lobariae</name>
    <dbReference type="NCBI Taxonomy" id="1588641"/>
    <lineage>
        <taxon>Bacteria</taxon>
        <taxon>Bacillati</taxon>
        <taxon>Actinomycetota</taxon>
        <taxon>Actinomycetes</taxon>
        <taxon>Micrococcales</taxon>
        <taxon>Microbacteriaceae</taxon>
        <taxon>Subtercola</taxon>
    </lineage>
</organism>
<dbReference type="Proteomes" id="UP000598775">
    <property type="component" value="Unassembled WGS sequence"/>
</dbReference>
<dbReference type="PANTHER" id="PTHR43201">
    <property type="entry name" value="ACYL-COA SYNTHETASE"/>
    <property type="match status" value="1"/>
</dbReference>
<evidence type="ECO:0000256" key="1">
    <source>
        <dbReference type="ARBA" id="ARBA00006432"/>
    </source>
</evidence>
<name>A0A917B8I5_9MICO</name>
<dbReference type="Pfam" id="PF00501">
    <property type="entry name" value="AMP-binding"/>
    <property type="match status" value="1"/>
</dbReference>
<dbReference type="GO" id="GO:0031956">
    <property type="term" value="F:medium-chain fatty acid-CoA ligase activity"/>
    <property type="evidence" value="ECO:0007669"/>
    <property type="project" value="TreeGrafter"/>
</dbReference>
<dbReference type="Pfam" id="PF00561">
    <property type="entry name" value="Abhydrolase_1"/>
    <property type="match status" value="1"/>
</dbReference>
<evidence type="ECO:0000256" key="2">
    <source>
        <dbReference type="ARBA" id="ARBA00022598"/>
    </source>
</evidence>
<dbReference type="SUPFAM" id="SSF53474">
    <property type="entry name" value="alpha/beta-Hydrolases"/>
    <property type="match status" value="1"/>
</dbReference>
<dbReference type="GO" id="GO:0006631">
    <property type="term" value="P:fatty acid metabolic process"/>
    <property type="evidence" value="ECO:0007669"/>
    <property type="project" value="TreeGrafter"/>
</dbReference>
<feature type="region of interest" description="Disordered" evidence="3">
    <location>
        <begin position="848"/>
        <end position="867"/>
    </location>
</feature>
<dbReference type="InterPro" id="IPR029058">
    <property type="entry name" value="AB_hydrolase_fold"/>
</dbReference>
<sequence>MPEAQASLPPAGLPGLNDRWSRLVTAPDGEGVPRTWHLLDNASELAAAGRTPTGTILCVHGNPTWSYLWRSVLSAAVDAARHGSSQVWRVIAVDQLEMGFSERTDQTRTLPRRIADLSALTAELQLEAPVVTLGHDWGGAVSLGWAVDHPEVLAGVMLLNTAVHQPEEFPLPAALRLVLQRSLLANSTVRTTAFLDTTLAIAHPTLAPDVRRAFRAPYRSAARRAGIGAFVADIPVDALHPSFAELTRVSTGVAQLSVPALMLWGPRDPVFSDRYLGDLMARLPHAAVTRFENAGHLVGEDVAVAPIMLEWLSDTFGAGVADGLGDGVRAAATESVATGGADFGGTQSEVATAATGGAATVPAYRALWETLDERAHDDSAAVVEMAPRGSAGGIRTVSWRLLARRVSELAAGLEAVGVKKGDRVSLLVPPGADLTAVLYACLRIGAVVVVADAGLGVKGLSRAVRGARPQHIIGIEKGLAAARALGWPGQKISAPTLSRTLAAALGVSHSLADVMRLGQAVLSAQRSVSSRPAAAEHPEPASDDAGLAAAAGPARLVDDDAGLAAAAVAEHPEPSPDDTAAVLFTSGSTGPAKGVVYTHRQLSALVGLLRERFDISVGTGLVAGFAPFALLGPALGATSVTPDMDVTSPKTLTATAVVAAAHAVKATVVFASPAALANVLATSGALTLPQRRVLGRVQTVLSAGAPLPVPLLERVQTLMPEASIHTPYGMTEGLLMTDITLGEIVEAEREHDAEGEQPPLKRSERVSVSVHAVRDENAPDARDVPLGGVCVGRPVAGVQIRISALDELGHANGPLEESVGVTGEIVVSAPHLKDHYDQLWLTDREATRGTPSAADAPAPAPARWHRTGDVGHFDARGRLWVEGRLVHVVTTATGVVTPVAPEQRIERLAAVRRAAIVGVGPVATQQPVAIIETRERTRAAGLAPTALVTAVRAASKLDVVAVFVVPELPTDVRHNSKIDRAALASWASDMLAGRRAGRL</sequence>
<protein>
    <submittedName>
        <fullName evidence="6">Acyl-CoA synthetase</fullName>
    </submittedName>
</protein>
<dbReference type="Gene3D" id="3.40.50.1820">
    <property type="entry name" value="alpha/beta hydrolase"/>
    <property type="match status" value="1"/>
</dbReference>
<dbReference type="InterPro" id="IPR042099">
    <property type="entry name" value="ANL_N_sf"/>
</dbReference>